<comment type="function">
    <text evidence="9">Ligand for members of the frizzled family of seven transmembrane receptors.</text>
</comment>
<keyword evidence="6 9" id="KW-0879">Wnt signaling pathway</keyword>
<dbReference type="EnsemblMetazoa" id="CapteT20087">
    <property type="protein sequence ID" value="CapteP20087"/>
    <property type="gene ID" value="CapteG20087"/>
</dbReference>
<protein>
    <recommendedName>
        <fullName evidence="9">Protein Wnt</fullName>
    </recommendedName>
</protein>
<dbReference type="HOGENOM" id="CLU_033039_1_0_1"/>
<keyword evidence="8" id="KW-0449">Lipoprotein</keyword>
<dbReference type="EMBL" id="KB310160">
    <property type="protein sequence ID" value="ELT92315.1"/>
    <property type="molecule type" value="Genomic_DNA"/>
</dbReference>
<organism evidence="10">
    <name type="scientific">Capitella teleta</name>
    <name type="common">Polychaete worm</name>
    <dbReference type="NCBI Taxonomy" id="283909"/>
    <lineage>
        <taxon>Eukaryota</taxon>
        <taxon>Metazoa</taxon>
        <taxon>Spiralia</taxon>
        <taxon>Lophotrochozoa</taxon>
        <taxon>Annelida</taxon>
        <taxon>Polychaeta</taxon>
        <taxon>Sedentaria</taxon>
        <taxon>Scolecida</taxon>
        <taxon>Capitellidae</taxon>
        <taxon>Capitella</taxon>
    </lineage>
</organism>
<comment type="subcellular location">
    <subcellularLocation>
        <location evidence="1 9">Secreted</location>
        <location evidence="1 9">Extracellular space</location>
        <location evidence="1 9">Extracellular matrix</location>
    </subcellularLocation>
</comment>
<dbReference type="GO" id="GO:0005615">
    <property type="term" value="C:extracellular space"/>
    <property type="evidence" value="ECO:0007669"/>
    <property type="project" value="TreeGrafter"/>
</dbReference>
<sequence>MSGLRTASEHWNRTADCVKAKEHGLVKQQIQICKRNMELMPVVAHATRQTTDVCQYLFAQYRWNCTSVRMAPKYLPDLTGGSREQAYVHALSAAALAQTISKACTQGATTKCSCGRIPNEAPPSEFKWGGCGDDLRFGMIFSASFADSPFLKRKKRSKQAMMNLHNNNAGRKIISDSLVTDCKCHGVSGSCNIKTCWKALPDMRTVGTKIQERYRLAVEVVNKKVKNSKERRFVPLMDKKTSFSENELIYYTKSPDYCLPDGGLGSMGTRGRECEKTNDGSIGCQSMCCGRGFTSQVVEVKHRCECKYFYCCYVECKTCTKKVEINRCR</sequence>
<dbReference type="GO" id="GO:0030182">
    <property type="term" value="P:neuron differentiation"/>
    <property type="evidence" value="ECO:0007669"/>
    <property type="project" value="TreeGrafter"/>
</dbReference>
<dbReference type="OrthoDB" id="5945655at2759"/>
<evidence type="ECO:0000256" key="4">
    <source>
        <dbReference type="ARBA" id="ARBA00022525"/>
    </source>
</evidence>
<dbReference type="CDD" id="cd19343">
    <property type="entry name" value="Wnt_Wnt11"/>
    <property type="match status" value="1"/>
</dbReference>
<dbReference type="PRINTS" id="PR01349">
    <property type="entry name" value="WNTPROTEIN"/>
</dbReference>
<keyword evidence="12" id="KW-1185">Reference proteome</keyword>
<evidence type="ECO:0000256" key="9">
    <source>
        <dbReference type="RuleBase" id="RU003500"/>
    </source>
</evidence>
<dbReference type="GO" id="GO:0005109">
    <property type="term" value="F:frizzled binding"/>
    <property type="evidence" value="ECO:0007669"/>
    <property type="project" value="TreeGrafter"/>
</dbReference>
<dbReference type="FunFam" id="3.30.2460.20:FF:000001">
    <property type="entry name" value="Wnt homolog"/>
    <property type="match status" value="1"/>
</dbReference>
<reference evidence="12" key="1">
    <citation type="submission" date="2012-12" db="EMBL/GenBank/DDBJ databases">
        <authorList>
            <person name="Hellsten U."/>
            <person name="Grimwood J."/>
            <person name="Chapman J.A."/>
            <person name="Shapiro H."/>
            <person name="Aerts A."/>
            <person name="Otillar R.P."/>
            <person name="Terry A.Y."/>
            <person name="Boore J.L."/>
            <person name="Simakov O."/>
            <person name="Marletaz F."/>
            <person name="Cho S.-J."/>
            <person name="Edsinger-Gonzales E."/>
            <person name="Havlak P."/>
            <person name="Kuo D.-H."/>
            <person name="Larsson T."/>
            <person name="Lv J."/>
            <person name="Arendt D."/>
            <person name="Savage R."/>
            <person name="Osoegawa K."/>
            <person name="de Jong P."/>
            <person name="Lindberg D.R."/>
            <person name="Seaver E.C."/>
            <person name="Weisblat D.A."/>
            <person name="Putnam N.H."/>
            <person name="Grigoriev I.V."/>
            <person name="Rokhsar D.S."/>
        </authorList>
    </citation>
    <scope>NUCLEOTIDE SEQUENCE</scope>
    <source>
        <strain evidence="12">I ESC-2004</strain>
    </source>
</reference>
<dbReference type="OMA" id="CKLLPGM"/>
<evidence type="ECO:0000256" key="5">
    <source>
        <dbReference type="ARBA" id="ARBA00022530"/>
    </source>
</evidence>
<evidence type="ECO:0000313" key="10">
    <source>
        <dbReference type="EMBL" id="ELT92315.1"/>
    </source>
</evidence>
<dbReference type="STRING" id="283909.R7TMM1"/>
<dbReference type="SMART" id="SM00097">
    <property type="entry name" value="WNT1"/>
    <property type="match status" value="1"/>
</dbReference>
<evidence type="ECO:0000256" key="6">
    <source>
        <dbReference type="ARBA" id="ARBA00022687"/>
    </source>
</evidence>
<evidence type="ECO:0000256" key="7">
    <source>
        <dbReference type="ARBA" id="ARBA00023157"/>
    </source>
</evidence>
<evidence type="ECO:0000256" key="2">
    <source>
        <dbReference type="ARBA" id="ARBA00005683"/>
    </source>
</evidence>
<dbReference type="PROSITE" id="PS00246">
    <property type="entry name" value="WNT1"/>
    <property type="match status" value="1"/>
</dbReference>
<accession>R7TMM1</accession>
<evidence type="ECO:0000313" key="12">
    <source>
        <dbReference type="Proteomes" id="UP000014760"/>
    </source>
</evidence>
<reference evidence="11" key="3">
    <citation type="submission" date="2015-06" db="UniProtKB">
        <authorList>
            <consortium name="EnsemblMetazoa"/>
        </authorList>
    </citation>
    <scope>IDENTIFICATION</scope>
</reference>
<evidence type="ECO:0000256" key="1">
    <source>
        <dbReference type="ARBA" id="ARBA00004498"/>
    </source>
</evidence>
<dbReference type="PANTHER" id="PTHR12027:SF102">
    <property type="entry name" value="PROTEIN WNT"/>
    <property type="match status" value="1"/>
</dbReference>
<dbReference type="GO" id="GO:0045165">
    <property type="term" value="P:cell fate commitment"/>
    <property type="evidence" value="ECO:0007669"/>
    <property type="project" value="TreeGrafter"/>
</dbReference>
<keyword evidence="5" id="KW-0272">Extracellular matrix</keyword>
<keyword evidence="4" id="KW-0964">Secreted</keyword>
<gene>
    <name evidence="10" type="ORF">CAPTEDRAFT_20087</name>
</gene>
<reference evidence="10 12" key="2">
    <citation type="journal article" date="2013" name="Nature">
        <title>Insights into bilaterian evolution from three spiralian genomes.</title>
        <authorList>
            <person name="Simakov O."/>
            <person name="Marletaz F."/>
            <person name="Cho S.J."/>
            <person name="Edsinger-Gonzales E."/>
            <person name="Havlak P."/>
            <person name="Hellsten U."/>
            <person name="Kuo D.H."/>
            <person name="Larsson T."/>
            <person name="Lv J."/>
            <person name="Arendt D."/>
            <person name="Savage R."/>
            <person name="Osoegawa K."/>
            <person name="de Jong P."/>
            <person name="Grimwood J."/>
            <person name="Chapman J.A."/>
            <person name="Shapiro H."/>
            <person name="Aerts A."/>
            <person name="Otillar R.P."/>
            <person name="Terry A.Y."/>
            <person name="Boore J.L."/>
            <person name="Grigoriev I.V."/>
            <person name="Lindberg D.R."/>
            <person name="Seaver E.C."/>
            <person name="Weisblat D.A."/>
            <person name="Putnam N.H."/>
            <person name="Rokhsar D.S."/>
        </authorList>
    </citation>
    <scope>NUCLEOTIDE SEQUENCE</scope>
    <source>
        <strain evidence="10 12">I ESC-2004</strain>
    </source>
</reference>
<dbReference type="EMBL" id="AMQN01013354">
    <property type="status" value="NOT_ANNOTATED_CDS"/>
    <property type="molecule type" value="Genomic_DNA"/>
</dbReference>
<proteinExistence type="inferred from homology"/>
<dbReference type="GO" id="GO:0060070">
    <property type="term" value="P:canonical Wnt signaling pathway"/>
    <property type="evidence" value="ECO:0007669"/>
    <property type="project" value="TreeGrafter"/>
</dbReference>
<comment type="similarity">
    <text evidence="2 9">Belongs to the Wnt family.</text>
</comment>
<dbReference type="Gene3D" id="3.30.2460.20">
    <property type="match status" value="1"/>
</dbReference>
<keyword evidence="3 9" id="KW-0217">Developmental protein</keyword>
<dbReference type="InterPro" id="IPR005817">
    <property type="entry name" value="Wnt"/>
</dbReference>
<evidence type="ECO:0000256" key="8">
    <source>
        <dbReference type="ARBA" id="ARBA00023288"/>
    </source>
</evidence>
<dbReference type="Proteomes" id="UP000014760">
    <property type="component" value="Unassembled WGS sequence"/>
</dbReference>
<evidence type="ECO:0000256" key="3">
    <source>
        <dbReference type="ARBA" id="ARBA00022473"/>
    </source>
</evidence>
<dbReference type="AlphaFoldDB" id="R7TMM1"/>
<dbReference type="InterPro" id="IPR018161">
    <property type="entry name" value="Wnt_CS"/>
</dbReference>
<keyword evidence="7" id="KW-1015">Disulfide bond</keyword>
<dbReference type="InterPro" id="IPR043158">
    <property type="entry name" value="Wnt_C"/>
</dbReference>
<dbReference type="GO" id="GO:0005125">
    <property type="term" value="F:cytokine activity"/>
    <property type="evidence" value="ECO:0007669"/>
    <property type="project" value="TreeGrafter"/>
</dbReference>
<dbReference type="PANTHER" id="PTHR12027">
    <property type="entry name" value="WNT RELATED"/>
    <property type="match status" value="1"/>
</dbReference>
<name>R7TMM1_CAPTE</name>
<dbReference type="Pfam" id="PF00110">
    <property type="entry name" value="wnt"/>
    <property type="match status" value="1"/>
</dbReference>
<evidence type="ECO:0000313" key="11">
    <source>
        <dbReference type="EnsemblMetazoa" id="CapteP20087"/>
    </source>
</evidence>